<sequence length="147" mass="16660">VEDEINGLVNFEAEIVGDIDLPNISFSAKIEKGKFQDFAFDNLTFEALYNQDILEVKQFALDKEGHQIKGKGKIPYEFSSTGKEKATSSLTDIPIDFILTLENTDLSFISMFFKEDVKQLQGLTNAELKLSGTLNQTFIFKNKFFQL</sequence>
<proteinExistence type="predicted"/>
<dbReference type="AlphaFoldDB" id="X1NAP5"/>
<evidence type="ECO:0000313" key="1">
    <source>
        <dbReference type="EMBL" id="GAI41077.1"/>
    </source>
</evidence>
<feature type="non-terminal residue" evidence="1">
    <location>
        <position position="1"/>
    </location>
</feature>
<gene>
    <name evidence="1" type="ORF">S06H3_50175</name>
</gene>
<reference evidence="1" key="1">
    <citation type="journal article" date="2014" name="Front. Microbiol.">
        <title>High frequency of phylogenetically diverse reductive dehalogenase-homologous genes in deep subseafloor sedimentary metagenomes.</title>
        <authorList>
            <person name="Kawai M."/>
            <person name="Futagami T."/>
            <person name="Toyoda A."/>
            <person name="Takaki Y."/>
            <person name="Nishi S."/>
            <person name="Hori S."/>
            <person name="Arai W."/>
            <person name="Tsubouchi T."/>
            <person name="Morono Y."/>
            <person name="Uchiyama I."/>
            <person name="Ito T."/>
            <person name="Fujiyama A."/>
            <person name="Inagaki F."/>
            <person name="Takami H."/>
        </authorList>
    </citation>
    <scope>NUCLEOTIDE SEQUENCE</scope>
    <source>
        <strain evidence="1">Expedition CK06-06</strain>
    </source>
</reference>
<organism evidence="1">
    <name type="scientific">marine sediment metagenome</name>
    <dbReference type="NCBI Taxonomy" id="412755"/>
    <lineage>
        <taxon>unclassified sequences</taxon>
        <taxon>metagenomes</taxon>
        <taxon>ecological metagenomes</taxon>
    </lineage>
</organism>
<accession>X1NAP5</accession>
<name>X1NAP5_9ZZZZ</name>
<comment type="caution">
    <text evidence="1">The sequence shown here is derived from an EMBL/GenBank/DDBJ whole genome shotgun (WGS) entry which is preliminary data.</text>
</comment>
<dbReference type="EMBL" id="BARV01031738">
    <property type="protein sequence ID" value="GAI41077.1"/>
    <property type="molecule type" value="Genomic_DNA"/>
</dbReference>
<protein>
    <submittedName>
        <fullName evidence="1">Uncharacterized protein</fullName>
    </submittedName>
</protein>